<dbReference type="GO" id="GO:0008143">
    <property type="term" value="F:poly(A) binding"/>
    <property type="evidence" value="ECO:0007669"/>
    <property type="project" value="TreeGrafter"/>
</dbReference>
<evidence type="ECO:0000256" key="2">
    <source>
        <dbReference type="PROSITE-ProRule" id="PRU00176"/>
    </source>
</evidence>
<feature type="coiled-coil region" evidence="3">
    <location>
        <begin position="33"/>
        <end position="67"/>
    </location>
</feature>
<dbReference type="SUPFAM" id="SSF54928">
    <property type="entry name" value="RNA-binding domain, RBD"/>
    <property type="match status" value="1"/>
</dbReference>
<dbReference type="Pfam" id="PF00076">
    <property type="entry name" value="RRM_1"/>
    <property type="match status" value="1"/>
</dbReference>
<dbReference type="Gene3D" id="3.30.70.330">
    <property type="match status" value="1"/>
</dbReference>
<dbReference type="OrthoDB" id="4726at2759"/>
<evidence type="ECO:0000313" key="6">
    <source>
        <dbReference type="EMBL" id="ORE05488.1"/>
    </source>
</evidence>
<dbReference type="Proteomes" id="UP000242414">
    <property type="component" value="Unassembled WGS sequence"/>
</dbReference>
<evidence type="ECO:0000256" key="1">
    <source>
        <dbReference type="ARBA" id="ARBA00022884"/>
    </source>
</evidence>
<dbReference type="InterPro" id="IPR035979">
    <property type="entry name" value="RBD_domain_sf"/>
</dbReference>
<feature type="region of interest" description="Disordered" evidence="4">
    <location>
        <begin position="1"/>
        <end position="32"/>
    </location>
</feature>
<dbReference type="CDD" id="cd12306">
    <property type="entry name" value="RRM_II_PABPs"/>
    <property type="match status" value="1"/>
</dbReference>
<dbReference type="PANTHER" id="PTHR23236">
    <property type="entry name" value="EUKARYOTIC TRANSLATION INITIATION FACTOR 4B/4H"/>
    <property type="match status" value="1"/>
</dbReference>
<feature type="domain" description="RRM" evidence="5">
    <location>
        <begin position="80"/>
        <end position="157"/>
    </location>
</feature>
<sequence length="205" mass="22840">MSETDKTTVNQEINKVIDNNNHDAVNNNNTGDISEVDKELEAMKQRVKEMENEAAKLRDMQAEVEKSMHPEEDKEAVDSRSIYVGNVDYGASPEELQAHFQSCGTINRVTILCDKFTGHPKGYAYVEFAEPSFVNAAVALDNSLFRARLLKVSPKRTNVPGFSARGRGRGRGGAFRGGYMPYYGHSPVYGYRGRGRGRGGYYAPY</sequence>
<dbReference type="InterPro" id="IPR000504">
    <property type="entry name" value="RRM_dom"/>
</dbReference>
<dbReference type="VEuPathDB" id="FungiDB:BCV72DRAFT_229675"/>
<dbReference type="SMART" id="SM00360">
    <property type="entry name" value="RRM"/>
    <property type="match status" value="1"/>
</dbReference>
<dbReference type="GO" id="GO:0005737">
    <property type="term" value="C:cytoplasm"/>
    <property type="evidence" value="ECO:0007669"/>
    <property type="project" value="TreeGrafter"/>
</dbReference>
<proteinExistence type="predicted"/>
<name>A0A1X0R0M3_RHIZD</name>
<keyword evidence="3" id="KW-0175">Coiled coil</keyword>
<dbReference type="EMBL" id="KV921943">
    <property type="protein sequence ID" value="ORE05488.1"/>
    <property type="molecule type" value="Genomic_DNA"/>
</dbReference>
<evidence type="ECO:0000256" key="4">
    <source>
        <dbReference type="SAM" id="MobiDB-lite"/>
    </source>
</evidence>
<evidence type="ECO:0000259" key="5">
    <source>
        <dbReference type="PROSITE" id="PS50102"/>
    </source>
</evidence>
<dbReference type="AlphaFoldDB" id="A0A1X0R0M3"/>
<evidence type="ECO:0000256" key="3">
    <source>
        <dbReference type="SAM" id="Coils"/>
    </source>
</evidence>
<dbReference type="PROSITE" id="PS50102">
    <property type="entry name" value="RRM"/>
    <property type="match status" value="1"/>
</dbReference>
<dbReference type="InterPro" id="IPR012677">
    <property type="entry name" value="Nucleotide-bd_a/b_plait_sf"/>
</dbReference>
<reference evidence="6" key="1">
    <citation type="journal article" date="2016" name="Proc. Natl. Acad. Sci. U.S.A.">
        <title>Lipid metabolic changes in an early divergent fungus govern the establishment of a mutualistic symbiosis with endobacteria.</title>
        <authorList>
            <person name="Lastovetsky O.A."/>
            <person name="Gaspar M.L."/>
            <person name="Mondo S.J."/>
            <person name="LaButti K.M."/>
            <person name="Sandor L."/>
            <person name="Grigoriev I.V."/>
            <person name="Henry S.A."/>
            <person name="Pawlowska T.E."/>
        </authorList>
    </citation>
    <scope>NUCLEOTIDE SEQUENCE [LARGE SCALE GENOMIC DNA]</scope>
    <source>
        <strain evidence="6">ATCC 52814</strain>
    </source>
</reference>
<dbReference type="PANTHER" id="PTHR23236:SF12">
    <property type="entry name" value="EUKARYOTIC INITIATION FACTOR 4B-RELATED"/>
    <property type="match status" value="1"/>
</dbReference>
<organism evidence="6">
    <name type="scientific">Rhizopus microsporus var. microsporus</name>
    <dbReference type="NCBI Taxonomy" id="86635"/>
    <lineage>
        <taxon>Eukaryota</taxon>
        <taxon>Fungi</taxon>
        <taxon>Fungi incertae sedis</taxon>
        <taxon>Mucoromycota</taxon>
        <taxon>Mucoromycotina</taxon>
        <taxon>Mucoromycetes</taxon>
        <taxon>Mucorales</taxon>
        <taxon>Mucorineae</taxon>
        <taxon>Rhizopodaceae</taxon>
        <taxon>Rhizopus</taxon>
    </lineage>
</organism>
<protein>
    <submittedName>
        <fullName evidence="6">RNA-binding domain-containing protein</fullName>
    </submittedName>
</protein>
<gene>
    <name evidence="6" type="ORF">BCV72DRAFT_229675</name>
</gene>
<keyword evidence="1 2" id="KW-0694">RNA-binding</keyword>
<accession>A0A1X0R0M3</accession>